<dbReference type="EMBL" id="AMZH03016154">
    <property type="protein sequence ID" value="RRT44931.1"/>
    <property type="molecule type" value="Genomic_DNA"/>
</dbReference>
<dbReference type="AlphaFoldDB" id="A0A426Y043"/>
<feature type="compositionally biased region" description="Basic residues" evidence="1">
    <location>
        <begin position="60"/>
        <end position="69"/>
    </location>
</feature>
<evidence type="ECO:0000256" key="1">
    <source>
        <dbReference type="SAM" id="MobiDB-lite"/>
    </source>
</evidence>
<comment type="caution">
    <text evidence="2">The sequence shown here is derived from an EMBL/GenBank/DDBJ whole genome shotgun (WGS) entry which is preliminary data.</text>
</comment>
<name>A0A426Y043_ENSVE</name>
<proteinExistence type="predicted"/>
<accession>A0A426Y043</accession>
<dbReference type="Proteomes" id="UP000287651">
    <property type="component" value="Unassembled WGS sequence"/>
</dbReference>
<gene>
    <name evidence="2" type="ORF">B296_00033989</name>
</gene>
<sequence>MEGEVIAELPREVPDPLEADLRGVVEVVDHDGAVAPLEELQHGMAADVAGTAGDQNVPRQGRRRKHRVGQRSSEDGRRDRRDLESGTRSEEWGYGREGGRHEYPRKYSRSIRGTSRLVLTVKPYGSSLVNGGDKGAGASQLSSPRQDPAISATEDGRLFIGLQHGWAPQGPQ</sequence>
<protein>
    <submittedName>
        <fullName evidence="2">Uncharacterized protein</fullName>
    </submittedName>
</protein>
<reference evidence="2 3" key="1">
    <citation type="journal article" date="2014" name="Agronomy (Basel)">
        <title>A Draft Genome Sequence for Ensete ventricosum, the Drought-Tolerant Tree Against Hunger.</title>
        <authorList>
            <person name="Harrison J."/>
            <person name="Moore K.A."/>
            <person name="Paszkiewicz K."/>
            <person name="Jones T."/>
            <person name="Grant M."/>
            <person name="Ambacheew D."/>
            <person name="Muzemil S."/>
            <person name="Studholme D.J."/>
        </authorList>
    </citation>
    <scope>NUCLEOTIDE SEQUENCE [LARGE SCALE GENOMIC DNA]</scope>
</reference>
<evidence type="ECO:0000313" key="2">
    <source>
        <dbReference type="EMBL" id="RRT44931.1"/>
    </source>
</evidence>
<evidence type="ECO:0000313" key="3">
    <source>
        <dbReference type="Proteomes" id="UP000287651"/>
    </source>
</evidence>
<feature type="region of interest" description="Disordered" evidence="1">
    <location>
        <begin position="44"/>
        <end position="109"/>
    </location>
</feature>
<feature type="region of interest" description="Disordered" evidence="1">
    <location>
        <begin position="124"/>
        <end position="156"/>
    </location>
</feature>
<feature type="compositionally biased region" description="Basic and acidic residues" evidence="1">
    <location>
        <begin position="72"/>
        <end position="105"/>
    </location>
</feature>
<organism evidence="2 3">
    <name type="scientific">Ensete ventricosum</name>
    <name type="common">Abyssinian banana</name>
    <name type="synonym">Musa ensete</name>
    <dbReference type="NCBI Taxonomy" id="4639"/>
    <lineage>
        <taxon>Eukaryota</taxon>
        <taxon>Viridiplantae</taxon>
        <taxon>Streptophyta</taxon>
        <taxon>Embryophyta</taxon>
        <taxon>Tracheophyta</taxon>
        <taxon>Spermatophyta</taxon>
        <taxon>Magnoliopsida</taxon>
        <taxon>Liliopsida</taxon>
        <taxon>Zingiberales</taxon>
        <taxon>Musaceae</taxon>
        <taxon>Ensete</taxon>
    </lineage>
</organism>